<name>A0ACC5YRN1_9TELE</name>
<accession>A0ACC5YRN1</accession>
<evidence type="ECO:0000313" key="2">
    <source>
        <dbReference type="Proteomes" id="UP000830395"/>
    </source>
</evidence>
<evidence type="ECO:0000313" key="1">
    <source>
        <dbReference type="EMBL" id="MCJ8738110.1"/>
    </source>
</evidence>
<dbReference type="EMBL" id="CM040986">
    <property type="protein sequence ID" value="MCJ8738110.1"/>
    <property type="molecule type" value="Genomic_DNA"/>
</dbReference>
<proteinExistence type="predicted"/>
<keyword evidence="2" id="KW-1185">Reference proteome</keyword>
<comment type="caution">
    <text evidence="1">The sequence shown here is derived from an EMBL/GenBank/DDBJ whole genome shotgun (WGS) entry which is preliminary data.</text>
</comment>
<gene>
    <name evidence="1" type="ORF">PDJAM_G00031850</name>
</gene>
<dbReference type="Proteomes" id="UP000830395">
    <property type="component" value="Chromosome 12"/>
</dbReference>
<sequence length="115" mass="12428">MIPPTQETSQEKFKRENRNEGWEPVEPRHASDPEEPAGLKDSVTGRHVALNSLQESGPETSASLPPLPDPSPPSGPAETCHMASLKRHSSSSLPPGDGPTSAKQRNVNTERRDVT</sequence>
<reference evidence="1" key="1">
    <citation type="submission" date="2020-02" db="EMBL/GenBank/DDBJ databases">
        <title>Genome sequencing of the panga catfish, Pangasius djambal.</title>
        <authorList>
            <person name="Wen M."/>
            <person name="Zahm M."/>
            <person name="Roques C."/>
            <person name="Cabau C."/>
            <person name="Klopp C."/>
            <person name="Donnadieu C."/>
            <person name="Jouanno E."/>
            <person name="Avarre J.-C."/>
            <person name="Campet M."/>
            <person name="Ha T."/>
            <person name="Dugue R."/>
            <person name="Lampietro C."/>
            <person name="Louis A."/>
            <person name="Herpin A."/>
            <person name="Echchiki A."/>
            <person name="Berthelot C."/>
            <person name="Parey E."/>
            <person name="Roest-Crollius H."/>
            <person name="Braasch I."/>
            <person name="Postlethwait J.H."/>
            <person name="Bobe J."/>
            <person name="Montfort J."/>
            <person name="Bouchez O."/>
            <person name="Begum T."/>
            <person name="Schartl M."/>
            <person name="Gustiano R."/>
            <person name="Guiguen Y."/>
        </authorList>
    </citation>
    <scope>NUCLEOTIDE SEQUENCE</scope>
    <source>
        <strain evidence="1">Pdj_M5554</strain>
    </source>
</reference>
<protein>
    <submittedName>
        <fullName evidence="1">Uncharacterized protein</fullName>
    </submittedName>
</protein>
<organism evidence="1 2">
    <name type="scientific">Pangasius djambal</name>
    <dbReference type="NCBI Taxonomy" id="1691987"/>
    <lineage>
        <taxon>Eukaryota</taxon>
        <taxon>Metazoa</taxon>
        <taxon>Chordata</taxon>
        <taxon>Craniata</taxon>
        <taxon>Vertebrata</taxon>
        <taxon>Euteleostomi</taxon>
        <taxon>Actinopterygii</taxon>
        <taxon>Neopterygii</taxon>
        <taxon>Teleostei</taxon>
        <taxon>Ostariophysi</taxon>
        <taxon>Siluriformes</taxon>
        <taxon>Pangasiidae</taxon>
        <taxon>Pangasius</taxon>
    </lineage>
</organism>